<feature type="transmembrane region" description="Helical" evidence="1">
    <location>
        <begin position="46"/>
        <end position="63"/>
    </location>
</feature>
<evidence type="ECO:0000313" key="2">
    <source>
        <dbReference type="EMBL" id="VAX14233.1"/>
    </source>
</evidence>
<feature type="transmembrane region" description="Helical" evidence="1">
    <location>
        <begin position="107"/>
        <end position="124"/>
    </location>
</feature>
<dbReference type="EMBL" id="UOFZ01000167">
    <property type="protein sequence ID" value="VAX14233.1"/>
    <property type="molecule type" value="Genomic_DNA"/>
</dbReference>
<keyword evidence="1" id="KW-0812">Transmembrane</keyword>
<dbReference type="Pfam" id="PF04143">
    <property type="entry name" value="Sulf_transp"/>
    <property type="match status" value="1"/>
</dbReference>
<keyword evidence="1" id="KW-1133">Transmembrane helix</keyword>
<proteinExistence type="predicted"/>
<name>A0A3B1BPV3_9ZZZZ</name>
<protein>
    <submittedName>
        <fullName evidence="2">Uncharacterized protein</fullName>
    </submittedName>
</protein>
<feature type="transmembrane region" description="Helical" evidence="1">
    <location>
        <begin position="83"/>
        <end position="101"/>
    </location>
</feature>
<organism evidence="2">
    <name type="scientific">hydrothermal vent metagenome</name>
    <dbReference type="NCBI Taxonomy" id="652676"/>
    <lineage>
        <taxon>unclassified sequences</taxon>
        <taxon>metagenomes</taxon>
        <taxon>ecological metagenomes</taxon>
    </lineage>
</organism>
<keyword evidence="1" id="KW-0472">Membrane</keyword>
<gene>
    <name evidence="2" type="ORF">MNBD_GAMMA24-2006</name>
</gene>
<evidence type="ECO:0000256" key="1">
    <source>
        <dbReference type="SAM" id="Phobius"/>
    </source>
</evidence>
<accession>A0A3B1BPV3</accession>
<dbReference type="InterPro" id="IPR007272">
    <property type="entry name" value="Sulf_transp_TsuA/YedE"/>
</dbReference>
<dbReference type="AlphaFoldDB" id="A0A3B1BPV3"/>
<reference evidence="2" key="1">
    <citation type="submission" date="2018-06" db="EMBL/GenBank/DDBJ databases">
        <authorList>
            <person name="Zhirakovskaya E."/>
        </authorList>
    </citation>
    <scope>NUCLEOTIDE SEQUENCE</scope>
</reference>
<sequence>MRQPIIKQYLFYAFLGLAMGFVVARIGFADYDELHRMFILADLRMLYSFAGAVVLSMLILALWSKKMPKQNKIFQPGTIPGSMLFGFGWAISGACPSLVFVQLGSGRLAAIFTLLGIYLGVLLHKKIHARYFRWDTGSCGV</sequence>
<feature type="transmembrane region" description="Helical" evidence="1">
    <location>
        <begin position="9"/>
        <end position="26"/>
    </location>
</feature>